<evidence type="ECO:0000313" key="3">
    <source>
        <dbReference type="Proteomes" id="UP000784294"/>
    </source>
</evidence>
<keyword evidence="3" id="KW-1185">Reference proteome</keyword>
<accession>A0A448X4R1</accession>
<reference evidence="2" key="1">
    <citation type="submission" date="2018-11" db="EMBL/GenBank/DDBJ databases">
        <authorList>
            <consortium name="Pathogen Informatics"/>
        </authorList>
    </citation>
    <scope>NUCLEOTIDE SEQUENCE</scope>
</reference>
<comment type="caution">
    <text evidence="2">The sequence shown here is derived from an EMBL/GenBank/DDBJ whole genome shotgun (WGS) entry which is preliminary data.</text>
</comment>
<name>A0A448X4R1_9PLAT</name>
<evidence type="ECO:0000313" key="2">
    <source>
        <dbReference type="EMBL" id="VEL28053.1"/>
    </source>
</evidence>
<dbReference type="EMBL" id="CAAALY010091961">
    <property type="protein sequence ID" value="VEL28053.1"/>
    <property type="molecule type" value="Genomic_DNA"/>
</dbReference>
<feature type="compositionally biased region" description="Polar residues" evidence="1">
    <location>
        <begin position="124"/>
        <end position="146"/>
    </location>
</feature>
<dbReference type="Proteomes" id="UP000784294">
    <property type="component" value="Unassembled WGS sequence"/>
</dbReference>
<protein>
    <submittedName>
        <fullName evidence="2">Uncharacterized protein</fullName>
    </submittedName>
</protein>
<feature type="region of interest" description="Disordered" evidence="1">
    <location>
        <begin position="124"/>
        <end position="160"/>
    </location>
</feature>
<organism evidence="2 3">
    <name type="scientific">Protopolystoma xenopodis</name>
    <dbReference type="NCBI Taxonomy" id="117903"/>
    <lineage>
        <taxon>Eukaryota</taxon>
        <taxon>Metazoa</taxon>
        <taxon>Spiralia</taxon>
        <taxon>Lophotrochozoa</taxon>
        <taxon>Platyhelminthes</taxon>
        <taxon>Monogenea</taxon>
        <taxon>Polyopisthocotylea</taxon>
        <taxon>Polystomatidea</taxon>
        <taxon>Polystomatidae</taxon>
        <taxon>Protopolystoma</taxon>
    </lineage>
</organism>
<sequence length="160" mass="16701">MLRFRLIKVLACGHDQVQVHCPVGAQISLVSAQHGFDLNLARQPGGQKSMLGPGSESRGEGIERPSSGTPNGAKLAARATELRPTGEMWPGRADLAGQSLSFLLSAEAAALRVGAEPLFIASSSCQATGDASSSSESRQQRFNSQPCAKPRDVSMVRGGA</sequence>
<evidence type="ECO:0000256" key="1">
    <source>
        <dbReference type="SAM" id="MobiDB-lite"/>
    </source>
</evidence>
<proteinExistence type="predicted"/>
<feature type="region of interest" description="Disordered" evidence="1">
    <location>
        <begin position="41"/>
        <end position="73"/>
    </location>
</feature>
<gene>
    <name evidence="2" type="ORF">PXEA_LOCUS21493</name>
</gene>
<dbReference type="AlphaFoldDB" id="A0A448X4R1"/>